<dbReference type="EMBL" id="QWEG01000003">
    <property type="protein sequence ID" value="RHW41943.1"/>
    <property type="molecule type" value="Genomic_DNA"/>
</dbReference>
<dbReference type="AlphaFoldDB" id="A0A417YWI3"/>
<sequence length="74" mass="8406">MEPIHYDSFEVIRFINNFGDEVEVEIINFGAGYKATANICADEPPFTDLTAVGYDLRNKSKAAKKALNNLYRKF</sequence>
<reference evidence="1 2" key="1">
    <citation type="journal article" date="2017" name="Int. J. Syst. Evol. Microbiol.">
        <title>Bacillus notoginsengisoli sp. nov., a novel bacterium isolated from the rhizosphere of Panax notoginseng.</title>
        <authorList>
            <person name="Zhang M.Y."/>
            <person name="Cheng J."/>
            <person name="Cai Y."/>
            <person name="Zhang T.Y."/>
            <person name="Wu Y.Y."/>
            <person name="Manikprabhu D."/>
            <person name="Li W.J."/>
            <person name="Zhang Y.X."/>
        </authorList>
    </citation>
    <scope>NUCLEOTIDE SEQUENCE [LARGE SCALE GENOMIC DNA]</scope>
    <source>
        <strain evidence="1 2">JCM 30743</strain>
    </source>
</reference>
<gene>
    <name evidence="1" type="ORF">D1B31_04645</name>
</gene>
<dbReference type="RefSeq" id="WP_118919598.1">
    <property type="nucleotide sequence ID" value="NZ_QWEG01000003.1"/>
</dbReference>
<evidence type="ECO:0000313" key="2">
    <source>
        <dbReference type="Proteomes" id="UP000284416"/>
    </source>
</evidence>
<evidence type="ECO:0000313" key="1">
    <source>
        <dbReference type="EMBL" id="RHW41943.1"/>
    </source>
</evidence>
<organism evidence="1 2">
    <name type="scientific">Neobacillus notoginsengisoli</name>
    <dbReference type="NCBI Taxonomy" id="1578198"/>
    <lineage>
        <taxon>Bacteria</taxon>
        <taxon>Bacillati</taxon>
        <taxon>Bacillota</taxon>
        <taxon>Bacilli</taxon>
        <taxon>Bacillales</taxon>
        <taxon>Bacillaceae</taxon>
        <taxon>Neobacillus</taxon>
    </lineage>
</organism>
<keyword evidence="2" id="KW-1185">Reference proteome</keyword>
<accession>A0A417YWI3</accession>
<comment type="caution">
    <text evidence="1">The sequence shown here is derived from an EMBL/GenBank/DDBJ whole genome shotgun (WGS) entry which is preliminary data.</text>
</comment>
<proteinExistence type="predicted"/>
<dbReference type="OrthoDB" id="2893041at2"/>
<dbReference type="Proteomes" id="UP000284416">
    <property type="component" value="Unassembled WGS sequence"/>
</dbReference>
<name>A0A417YWI3_9BACI</name>
<protein>
    <submittedName>
        <fullName evidence="1">Uncharacterized protein</fullName>
    </submittedName>
</protein>